<dbReference type="EMBL" id="JAUJEB010000004">
    <property type="protein sequence ID" value="MDN5214229.1"/>
    <property type="molecule type" value="Genomic_DNA"/>
</dbReference>
<evidence type="ECO:0000259" key="1">
    <source>
        <dbReference type="SMART" id="SM00849"/>
    </source>
</evidence>
<keyword evidence="3" id="KW-1185">Reference proteome</keyword>
<dbReference type="SMART" id="SM00849">
    <property type="entry name" value="Lactamase_B"/>
    <property type="match status" value="1"/>
</dbReference>
<dbReference type="PANTHER" id="PTHR42663">
    <property type="entry name" value="HYDROLASE C777.06C-RELATED-RELATED"/>
    <property type="match status" value="1"/>
</dbReference>
<proteinExistence type="predicted"/>
<evidence type="ECO:0000313" key="3">
    <source>
        <dbReference type="Proteomes" id="UP001172083"/>
    </source>
</evidence>
<dbReference type="Pfam" id="PF12706">
    <property type="entry name" value="Lactamase_B_2"/>
    <property type="match status" value="1"/>
</dbReference>
<protein>
    <submittedName>
        <fullName evidence="2">MBL fold metallo-hydrolase</fullName>
    </submittedName>
</protein>
<dbReference type="Gene3D" id="3.60.15.10">
    <property type="entry name" value="Ribonuclease Z/Hydroxyacylglutathione hydrolase-like"/>
    <property type="match status" value="1"/>
</dbReference>
<dbReference type="SUPFAM" id="SSF56281">
    <property type="entry name" value="Metallo-hydrolase/oxidoreductase"/>
    <property type="match status" value="1"/>
</dbReference>
<dbReference type="RefSeq" id="WP_346759564.1">
    <property type="nucleotide sequence ID" value="NZ_JAUJEB010000004.1"/>
</dbReference>
<gene>
    <name evidence="2" type="ORF">QQ020_19280</name>
</gene>
<evidence type="ECO:0000313" key="2">
    <source>
        <dbReference type="EMBL" id="MDN5214229.1"/>
    </source>
</evidence>
<dbReference type="CDD" id="cd16279">
    <property type="entry name" value="metallo-hydrolase-like_MBL-fold"/>
    <property type="match status" value="1"/>
</dbReference>
<dbReference type="PANTHER" id="PTHR42663:SF6">
    <property type="entry name" value="HYDROLASE C777.06C-RELATED"/>
    <property type="match status" value="1"/>
</dbReference>
<comment type="caution">
    <text evidence="2">The sequence shown here is derived from an EMBL/GenBank/DDBJ whole genome shotgun (WGS) entry which is preliminary data.</text>
</comment>
<accession>A0ABT8L8Z9</accession>
<feature type="domain" description="Metallo-beta-lactamase" evidence="1">
    <location>
        <begin position="34"/>
        <end position="223"/>
    </location>
</feature>
<name>A0ABT8L8Z9_9BACT</name>
<reference evidence="2" key="1">
    <citation type="submission" date="2023-06" db="EMBL/GenBank/DDBJ databases">
        <title>Genomic of Agaribacillus aureum.</title>
        <authorList>
            <person name="Wang G."/>
        </authorList>
    </citation>
    <scope>NUCLEOTIDE SEQUENCE</scope>
    <source>
        <strain evidence="2">BMA12</strain>
    </source>
</reference>
<organism evidence="2 3">
    <name type="scientific">Agaribacillus aureus</name>
    <dbReference type="NCBI Taxonomy" id="3051825"/>
    <lineage>
        <taxon>Bacteria</taxon>
        <taxon>Pseudomonadati</taxon>
        <taxon>Bacteroidota</taxon>
        <taxon>Cytophagia</taxon>
        <taxon>Cytophagales</taxon>
        <taxon>Splendidivirgaceae</taxon>
        <taxon>Agaribacillus</taxon>
    </lineage>
</organism>
<dbReference type="InterPro" id="IPR036866">
    <property type="entry name" value="RibonucZ/Hydroxyglut_hydro"/>
</dbReference>
<sequence>MIVTFLGTGTSQGIPVIGCHCEVCSSLDYRDKRLRTSIHIQVEDKSIIVDSGPDFRQQVLRERIERLDALLFTHQHKDHTAGMDDVRSFNFKQKMDMPVYGTQAVIEQLKQEFSYVFQPVKYPGIPRIQVNEIDLRPFKIGNVEIQPIEVMHYKLPVLGFRIGDFTYITDANYISREQIDKIKGTKVLVLNALQIDQHISHFNLAEALEMVEIIGPEMAYFTHISHKLGNHKKVSQSLPDNVQLAWDGLKISI</sequence>
<dbReference type="InterPro" id="IPR001279">
    <property type="entry name" value="Metallo-B-lactamas"/>
</dbReference>
<dbReference type="Proteomes" id="UP001172083">
    <property type="component" value="Unassembled WGS sequence"/>
</dbReference>